<dbReference type="GeneID" id="25331163"/>
<dbReference type="InterPro" id="IPR036869">
    <property type="entry name" value="J_dom_sf"/>
</dbReference>
<name>A0A0D2F154_9EURO</name>
<evidence type="ECO:0000313" key="3">
    <source>
        <dbReference type="Proteomes" id="UP000054342"/>
    </source>
</evidence>
<dbReference type="OrthoDB" id="10250354at2759"/>
<dbReference type="CDD" id="cd06257">
    <property type="entry name" value="DnaJ"/>
    <property type="match status" value="1"/>
</dbReference>
<dbReference type="Pfam" id="PF00226">
    <property type="entry name" value="DnaJ"/>
    <property type="match status" value="1"/>
</dbReference>
<evidence type="ECO:0000313" key="2">
    <source>
        <dbReference type="EMBL" id="KIW53709.1"/>
    </source>
</evidence>
<proteinExistence type="predicted"/>
<organism evidence="2 3">
    <name type="scientific">Exophiala xenobiotica</name>
    <dbReference type="NCBI Taxonomy" id="348802"/>
    <lineage>
        <taxon>Eukaryota</taxon>
        <taxon>Fungi</taxon>
        <taxon>Dikarya</taxon>
        <taxon>Ascomycota</taxon>
        <taxon>Pezizomycotina</taxon>
        <taxon>Eurotiomycetes</taxon>
        <taxon>Chaetothyriomycetidae</taxon>
        <taxon>Chaetothyriales</taxon>
        <taxon>Herpotrichiellaceae</taxon>
        <taxon>Exophiala</taxon>
    </lineage>
</organism>
<sequence>MVASRDLLDAYTLPGLPITAADEDVRRQWKKLVLHWHPDKNPDRAATAMTQRLCSSHERIMERHERCDTNHDPRPEDFRNLYYALRSSPWTGIALTMIPYLIVEFFRSNYSSVADTTGYLFQHRVVLWPILPRL</sequence>
<dbReference type="EMBL" id="KN847321">
    <property type="protein sequence ID" value="KIW53709.1"/>
    <property type="molecule type" value="Genomic_DNA"/>
</dbReference>
<dbReference type="RefSeq" id="XP_013314293.1">
    <property type="nucleotide sequence ID" value="XM_013458839.1"/>
</dbReference>
<dbReference type="AlphaFoldDB" id="A0A0D2F154"/>
<dbReference type="SUPFAM" id="SSF46565">
    <property type="entry name" value="Chaperone J-domain"/>
    <property type="match status" value="1"/>
</dbReference>
<dbReference type="HOGENOM" id="CLU_1896228_0_0_1"/>
<reference evidence="2 3" key="1">
    <citation type="submission" date="2015-01" db="EMBL/GenBank/DDBJ databases">
        <title>The Genome Sequence of Exophiala xenobiotica CBS118157.</title>
        <authorList>
            <consortium name="The Broad Institute Genomics Platform"/>
            <person name="Cuomo C."/>
            <person name="de Hoog S."/>
            <person name="Gorbushina A."/>
            <person name="Stielow B."/>
            <person name="Teixiera M."/>
            <person name="Abouelleil A."/>
            <person name="Chapman S.B."/>
            <person name="Priest M."/>
            <person name="Young S.K."/>
            <person name="Wortman J."/>
            <person name="Nusbaum C."/>
            <person name="Birren B."/>
        </authorList>
    </citation>
    <scope>NUCLEOTIDE SEQUENCE [LARGE SCALE GENOMIC DNA]</scope>
    <source>
        <strain evidence="2 3">CBS 118157</strain>
    </source>
</reference>
<dbReference type="PROSITE" id="PS50076">
    <property type="entry name" value="DNAJ_2"/>
    <property type="match status" value="1"/>
</dbReference>
<protein>
    <recommendedName>
        <fullName evidence="1">J domain-containing protein</fullName>
    </recommendedName>
</protein>
<gene>
    <name evidence="2" type="ORF">PV05_09255</name>
</gene>
<dbReference type="InterPro" id="IPR001623">
    <property type="entry name" value="DnaJ_domain"/>
</dbReference>
<keyword evidence="3" id="KW-1185">Reference proteome</keyword>
<dbReference type="SMART" id="SM00271">
    <property type="entry name" value="DnaJ"/>
    <property type="match status" value="1"/>
</dbReference>
<evidence type="ECO:0000259" key="1">
    <source>
        <dbReference type="PROSITE" id="PS50076"/>
    </source>
</evidence>
<dbReference type="Proteomes" id="UP000054342">
    <property type="component" value="Unassembled WGS sequence"/>
</dbReference>
<dbReference type="Gene3D" id="1.10.287.110">
    <property type="entry name" value="DnaJ domain"/>
    <property type="match status" value="1"/>
</dbReference>
<accession>A0A0D2F154</accession>
<feature type="domain" description="J" evidence="1">
    <location>
        <begin position="9"/>
        <end position="86"/>
    </location>
</feature>